<protein>
    <recommendedName>
        <fullName evidence="5">Acyltransferase</fullName>
    </recommendedName>
</protein>
<sequence length="194" mass="21800">MELLNSKFNKIKIKKCLEQITIGEKSIFYENAIVNNYQNDKLKIKVGNNTHTRGELLIFKYGGRISIGDNCYVGDNTKIWSGENIIIGNDVLISHNVNIMDTNSHEINYLERSKRYKDLLINGHWQDKGFIKTKPITISNNVWISFGVVILKGVTIGEGAIVGAGSVVTKDVPDWTIVAGNPAKIIREIPENER</sequence>
<dbReference type="PANTHER" id="PTHR23416:SF23">
    <property type="entry name" value="ACETYLTRANSFERASE C18B11.09C-RELATED"/>
    <property type="match status" value="1"/>
</dbReference>
<evidence type="ECO:0000256" key="2">
    <source>
        <dbReference type="ARBA" id="ARBA00022679"/>
    </source>
</evidence>
<dbReference type="CDD" id="cd04647">
    <property type="entry name" value="LbH_MAT_like"/>
    <property type="match status" value="1"/>
</dbReference>
<dbReference type="GO" id="GO:0005829">
    <property type="term" value="C:cytosol"/>
    <property type="evidence" value="ECO:0007669"/>
    <property type="project" value="TreeGrafter"/>
</dbReference>
<comment type="similarity">
    <text evidence="1">Belongs to the transferase hexapeptide repeat family.</text>
</comment>
<dbReference type="GO" id="GO:0008374">
    <property type="term" value="F:O-acyltransferase activity"/>
    <property type="evidence" value="ECO:0007669"/>
    <property type="project" value="TreeGrafter"/>
</dbReference>
<evidence type="ECO:0000256" key="1">
    <source>
        <dbReference type="ARBA" id="ARBA00007274"/>
    </source>
</evidence>
<dbReference type="InterPro" id="IPR011004">
    <property type="entry name" value="Trimer_LpxA-like_sf"/>
</dbReference>
<proteinExistence type="inferred from homology"/>
<dbReference type="Gene3D" id="2.160.10.10">
    <property type="entry name" value="Hexapeptide repeat proteins"/>
    <property type="match status" value="1"/>
</dbReference>
<dbReference type="AlphaFoldDB" id="A0A2P6CFT3"/>
<accession>A0A2P6CFT3</accession>
<organism evidence="3 4">
    <name type="scientific">Polaribacter butkevichii</name>
    <dbReference type="NCBI Taxonomy" id="218490"/>
    <lineage>
        <taxon>Bacteria</taxon>
        <taxon>Pseudomonadati</taxon>
        <taxon>Bacteroidota</taxon>
        <taxon>Flavobacteriia</taxon>
        <taxon>Flavobacteriales</taxon>
        <taxon>Flavobacteriaceae</taxon>
    </lineage>
</organism>
<dbReference type="EMBL" id="MSCK01000001">
    <property type="protein sequence ID" value="PQJ73736.1"/>
    <property type="molecule type" value="Genomic_DNA"/>
</dbReference>
<evidence type="ECO:0000313" key="3">
    <source>
        <dbReference type="EMBL" id="PQJ73736.1"/>
    </source>
</evidence>
<dbReference type="Proteomes" id="UP000247345">
    <property type="component" value="Unassembled WGS sequence"/>
</dbReference>
<dbReference type="SUPFAM" id="SSF51161">
    <property type="entry name" value="Trimeric LpxA-like enzymes"/>
    <property type="match status" value="1"/>
</dbReference>
<dbReference type="PANTHER" id="PTHR23416">
    <property type="entry name" value="SIALIC ACID SYNTHASE-RELATED"/>
    <property type="match status" value="1"/>
</dbReference>
<evidence type="ECO:0000313" key="4">
    <source>
        <dbReference type="Proteomes" id="UP000247345"/>
    </source>
</evidence>
<reference evidence="3 4" key="1">
    <citation type="submission" date="2016-12" db="EMBL/GenBank/DDBJ databases">
        <title>Trade-off between light-utilization and light-protection in marine flavobacteria.</title>
        <authorList>
            <person name="Kumagai Y."/>
            <person name="Yoshizawa S."/>
            <person name="Kogure K."/>
            <person name="Iwasaki W."/>
        </authorList>
    </citation>
    <scope>NUCLEOTIDE SEQUENCE [LARGE SCALE GENOMIC DNA]</scope>
    <source>
        <strain evidence="3 4">KCTC 12100</strain>
    </source>
</reference>
<comment type="caution">
    <text evidence="3">The sequence shown here is derived from an EMBL/GenBank/DDBJ whole genome shotgun (WGS) entry which is preliminary data.</text>
</comment>
<gene>
    <name evidence="3" type="ORF">BTO14_08665</name>
</gene>
<dbReference type="Pfam" id="PF00132">
    <property type="entry name" value="Hexapep"/>
    <property type="match status" value="1"/>
</dbReference>
<keyword evidence="4" id="KW-1185">Reference proteome</keyword>
<evidence type="ECO:0008006" key="5">
    <source>
        <dbReference type="Google" id="ProtNLM"/>
    </source>
</evidence>
<keyword evidence="2" id="KW-0808">Transferase</keyword>
<dbReference type="InterPro" id="IPR051159">
    <property type="entry name" value="Hexapeptide_acetyltransf"/>
</dbReference>
<name>A0A2P6CFT3_9FLAO</name>
<dbReference type="InterPro" id="IPR001451">
    <property type="entry name" value="Hexapep"/>
</dbReference>